<keyword evidence="1 4" id="KW-0732">Signal</keyword>
<feature type="chain" id="PRO_5020558312" evidence="4">
    <location>
        <begin position="36"/>
        <end position="1172"/>
    </location>
</feature>
<evidence type="ECO:0000256" key="2">
    <source>
        <dbReference type="ARBA" id="ARBA00023157"/>
    </source>
</evidence>
<keyword evidence="7" id="KW-1185">Reference proteome</keyword>
<comment type="caution">
    <text evidence="6">The sequence shown here is derived from an EMBL/GenBank/DDBJ whole genome shotgun (WGS) entry which is preliminary data.</text>
</comment>
<evidence type="ECO:0000256" key="1">
    <source>
        <dbReference type="ARBA" id="ARBA00022729"/>
    </source>
</evidence>
<organism evidence="6 7">
    <name type="scientific">Kribbella jiaozuonensis</name>
    <dbReference type="NCBI Taxonomy" id="2575441"/>
    <lineage>
        <taxon>Bacteria</taxon>
        <taxon>Bacillati</taxon>
        <taxon>Actinomycetota</taxon>
        <taxon>Actinomycetes</taxon>
        <taxon>Propionibacteriales</taxon>
        <taxon>Kribbellaceae</taxon>
        <taxon>Kribbella</taxon>
    </lineage>
</organism>
<sequence length="1172" mass="124611">MGSGSGKWGVRRVVPGVLAALLLAASLVQSSVAVARPAEGTTDPEVRASAEARRTGKPVEVKRTATTRVVANPAGTFTATFNAAPAGVPGQPTAPGMSGWAIVFRGKPGNSYWGGDGDGVAKVGQCYDDGWCNGIQAARSYFQYDTGWLNGREILSSSFKALEVHAPSCSPRWVEAWGTRPVSPGTTWNNQPPAVMGIGSYNVAAGRTGCPSQYLEYNTTGFVQWSTNPANGLGSTTVMLRANNEEDQLAWKKFGTTPVLSVTYNTRPNTPVELAVENDRVCGSGEIRINPQLYAPPPAPNRGPRLWATISDPDGGSVAARYRIYERDHTTLLHSAETTGLNSPGRFSIDTPASLNVDNRKLSFQVIGWDGLHESKSASAWCDYTIDKTAPQYAPGVSSPTYKECPDEVVCPASGAAGFTGGFEFTADARDTDVAGFRYTLQGADQTGDTPQQDKYVAIGSDGVARTLVTPGSDGLQVLTVRAVDQAGNVSLVEKKFRFWVGRGTPPVAQWRLDGHGTDTAVVDDRPGRLDGVKPAGDAVAWRTGRIGDALWTNGTPAGYVALGAKSAINTSKSFTVSAWVKLDQVDGQYRTAVSQDGSSISGFFLQYNPQRQRWNFVLPQTNNDNAVRELSESAAPAVAGRWTHLVGVYDDGAKQVRLYVDGVPGSVGTHATPWAATGLAQLGRAQVAKQATNSWLGSIDDVRLYQRVLTAPEINDLAGRPTTEELFWPMDEADGSQLSDASGNYRLGAIREDATRTAGAVGTGAVRLNGTGQGISTGSPVVRTDSGFAVSVRVKLDAADGTSRVVMSQDGAQRSGFALQYNGSNRRWAFSVDQATVESDTVATTDWTQLTGVYDQAAGQIRLYVDGEQPGNVESAAASANSTGTFRVGSGQLGATPFLGEVDDIHVWTGARTGDQVQQEFDNPVTKRPNPYGGQLARYLTNEGISIVTTGPAPQGSHYVGSLGSMASEGLTVNSCLNNTRDYFLSRSATCENKAVLGPVGQLWTSKPAGFETLPVYRCMVPNTRHFASNDSNCEGATNEGLLGYAKATAPLIRNLATNYPYDHTTTVGRVPGNYKPEGMQGYVSMVPQAGTTALMQCKTGEDTFSSTDPLCEGKTVVGTTGYIWTAPPDGVVSHPLFRCRASWNELFDTGDPNCEGQTKETQLGYVTTRS</sequence>
<feature type="domain" description="LamG-like jellyroll fold" evidence="5">
    <location>
        <begin position="573"/>
        <end position="713"/>
    </location>
</feature>
<dbReference type="OrthoDB" id="324838at2"/>
<dbReference type="PANTHER" id="PTHR46943:SF1">
    <property type="entry name" value="PENTRAXIN-RELATED PROTEIN PTX3"/>
    <property type="match status" value="1"/>
</dbReference>
<accession>A0A4U3M2J6</accession>
<feature type="domain" description="LamG-like jellyroll fold" evidence="5">
    <location>
        <begin position="787"/>
        <end position="916"/>
    </location>
</feature>
<evidence type="ECO:0000313" key="6">
    <source>
        <dbReference type="EMBL" id="TKK82965.1"/>
    </source>
</evidence>
<protein>
    <submittedName>
        <fullName evidence="6">LamG domain-containing protein</fullName>
    </submittedName>
</protein>
<dbReference type="InterPro" id="IPR042837">
    <property type="entry name" value="PTX3"/>
</dbReference>
<feature type="region of interest" description="Disordered" evidence="3">
    <location>
        <begin position="37"/>
        <end position="58"/>
    </location>
</feature>
<evidence type="ECO:0000256" key="3">
    <source>
        <dbReference type="SAM" id="MobiDB-lite"/>
    </source>
</evidence>
<dbReference type="InterPro" id="IPR006558">
    <property type="entry name" value="LamG-like"/>
</dbReference>
<gene>
    <name evidence="6" type="ORF">FDA38_09540</name>
</gene>
<evidence type="ECO:0000256" key="4">
    <source>
        <dbReference type="SAM" id="SignalP"/>
    </source>
</evidence>
<evidence type="ECO:0000259" key="5">
    <source>
        <dbReference type="SMART" id="SM00560"/>
    </source>
</evidence>
<evidence type="ECO:0000313" key="7">
    <source>
        <dbReference type="Proteomes" id="UP000305836"/>
    </source>
</evidence>
<reference evidence="6 7" key="1">
    <citation type="submission" date="2019-04" db="EMBL/GenBank/DDBJ databases">
        <title>Kribbella sp. NEAU-THZ 27 nov., a novel actinomycete isolated from soil.</title>
        <authorList>
            <person name="Duan L."/>
        </authorList>
    </citation>
    <scope>NUCLEOTIDE SEQUENCE [LARGE SCALE GENOMIC DNA]</scope>
    <source>
        <strain evidence="7">NEAU-THZ27</strain>
    </source>
</reference>
<dbReference type="Proteomes" id="UP000305836">
    <property type="component" value="Unassembled WGS sequence"/>
</dbReference>
<keyword evidence="2" id="KW-1015">Disulfide bond</keyword>
<dbReference type="RefSeq" id="WP_137253652.1">
    <property type="nucleotide sequence ID" value="NZ_JBHSPQ010000001.1"/>
</dbReference>
<dbReference type="SUPFAM" id="SSF49899">
    <property type="entry name" value="Concanavalin A-like lectins/glucanases"/>
    <property type="match status" value="2"/>
</dbReference>
<dbReference type="AlphaFoldDB" id="A0A4U3M2J6"/>
<dbReference type="Pfam" id="PF13385">
    <property type="entry name" value="Laminin_G_3"/>
    <property type="match status" value="2"/>
</dbReference>
<dbReference type="PANTHER" id="PTHR46943">
    <property type="entry name" value="PENTRAXIN-RELATED PROTEIN PTX3"/>
    <property type="match status" value="1"/>
</dbReference>
<name>A0A4U3M2J6_9ACTN</name>
<dbReference type="Gene3D" id="2.60.120.200">
    <property type="match status" value="2"/>
</dbReference>
<dbReference type="EMBL" id="SZPZ01000001">
    <property type="protein sequence ID" value="TKK82965.1"/>
    <property type="molecule type" value="Genomic_DNA"/>
</dbReference>
<feature type="compositionally biased region" description="Basic and acidic residues" evidence="3">
    <location>
        <begin position="44"/>
        <end position="58"/>
    </location>
</feature>
<dbReference type="GO" id="GO:0006955">
    <property type="term" value="P:immune response"/>
    <property type="evidence" value="ECO:0007669"/>
    <property type="project" value="InterPro"/>
</dbReference>
<dbReference type="SMART" id="SM00560">
    <property type="entry name" value="LamGL"/>
    <property type="match status" value="2"/>
</dbReference>
<proteinExistence type="predicted"/>
<dbReference type="InterPro" id="IPR013320">
    <property type="entry name" value="ConA-like_dom_sf"/>
</dbReference>
<feature type="signal peptide" evidence="4">
    <location>
        <begin position="1"/>
        <end position="35"/>
    </location>
</feature>